<evidence type="ECO:0000256" key="1">
    <source>
        <dbReference type="SAM" id="MobiDB-lite"/>
    </source>
</evidence>
<feature type="compositionally biased region" description="Basic and acidic residues" evidence="1">
    <location>
        <begin position="129"/>
        <end position="148"/>
    </location>
</feature>
<dbReference type="Gene3D" id="3.10.129.10">
    <property type="entry name" value="Hotdog Thioesterase"/>
    <property type="match status" value="1"/>
</dbReference>
<dbReference type="EMBL" id="KD076597">
    <property type="protein sequence ID" value="EMS62886.1"/>
    <property type="molecule type" value="Genomic_DNA"/>
</dbReference>
<dbReference type="eggNOG" id="KOG1206">
    <property type="taxonomic scope" value="Eukaryota"/>
</dbReference>
<reference evidence="2" key="1">
    <citation type="journal article" date="2013" name="Nature">
        <title>Draft genome of the wheat A-genome progenitor Triticum urartu.</title>
        <authorList>
            <person name="Ling H.Q."/>
            <person name="Zhao S."/>
            <person name="Liu D."/>
            <person name="Wang J."/>
            <person name="Sun H."/>
            <person name="Zhang C."/>
            <person name="Fan H."/>
            <person name="Li D."/>
            <person name="Dong L."/>
            <person name="Tao Y."/>
            <person name="Gao C."/>
            <person name="Wu H."/>
            <person name="Li Y."/>
            <person name="Cui Y."/>
            <person name="Guo X."/>
            <person name="Zheng S."/>
            <person name="Wang B."/>
            <person name="Yu K."/>
            <person name="Liang Q."/>
            <person name="Yang W."/>
            <person name="Lou X."/>
            <person name="Chen J."/>
            <person name="Feng M."/>
            <person name="Jian J."/>
            <person name="Zhang X."/>
            <person name="Luo G."/>
            <person name="Jiang Y."/>
            <person name="Liu J."/>
            <person name="Wang Z."/>
            <person name="Sha Y."/>
            <person name="Zhang B."/>
            <person name="Wu H."/>
            <person name="Tang D."/>
            <person name="Shen Q."/>
            <person name="Xue P."/>
            <person name="Zou S."/>
            <person name="Wang X."/>
            <person name="Liu X."/>
            <person name="Wang F."/>
            <person name="Yang Y."/>
            <person name="An X."/>
            <person name="Dong Z."/>
            <person name="Zhang K."/>
            <person name="Zhang X."/>
            <person name="Luo M.C."/>
            <person name="Dvorak J."/>
            <person name="Tong Y."/>
            <person name="Wang J."/>
            <person name="Yang H."/>
            <person name="Li Z."/>
            <person name="Wang D."/>
            <person name="Zhang A."/>
            <person name="Wang J."/>
        </authorList>
    </citation>
    <scope>NUCLEOTIDE SEQUENCE</scope>
</reference>
<dbReference type="AlphaFoldDB" id="M7ZTC8"/>
<accession>M7ZTC8</accession>
<feature type="region of interest" description="Disordered" evidence="1">
    <location>
        <begin position="95"/>
        <end position="148"/>
    </location>
</feature>
<name>M7ZTC8_TRIUA</name>
<protein>
    <submittedName>
        <fullName evidence="2">Uncharacterized protein</fullName>
    </submittedName>
</protein>
<dbReference type="STRING" id="4572.M7ZTC8"/>
<evidence type="ECO:0000313" key="2">
    <source>
        <dbReference type="EMBL" id="EMS62886.1"/>
    </source>
</evidence>
<sequence length="148" mass="15896">MLVASLFPALITSHAPGAMYASQSLKFAAPVHVRDEVVAQFATKCLTDDEETFAIDGEAMAFSAHAAAQRRGNRVTIWGGGDVTSNFGLLSTYTRGEEEKAEKDSNKLRDSFRKDSNIKQVSMAGEASSKSDKSKSEVSDKDDVNEGG</sequence>
<organism evidence="2">
    <name type="scientific">Triticum urartu</name>
    <name type="common">Red wild einkorn</name>
    <name type="synonym">Crithodium urartu</name>
    <dbReference type="NCBI Taxonomy" id="4572"/>
    <lineage>
        <taxon>Eukaryota</taxon>
        <taxon>Viridiplantae</taxon>
        <taxon>Streptophyta</taxon>
        <taxon>Embryophyta</taxon>
        <taxon>Tracheophyta</taxon>
        <taxon>Spermatophyta</taxon>
        <taxon>Magnoliopsida</taxon>
        <taxon>Liliopsida</taxon>
        <taxon>Poales</taxon>
        <taxon>Poaceae</taxon>
        <taxon>BOP clade</taxon>
        <taxon>Pooideae</taxon>
        <taxon>Triticodae</taxon>
        <taxon>Triticeae</taxon>
        <taxon>Triticinae</taxon>
        <taxon>Triticum</taxon>
    </lineage>
</organism>
<gene>
    <name evidence="2" type="ORF">TRIUR3_06976</name>
</gene>
<feature type="compositionally biased region" description="Basic and acidic residues" evidence="1">
    <location>
        <begin position="95"/>
        <end position="117"/>
    </location>
</feature>
<proteinExistence type="predicted"/>